<dbReference type="GO" id="GO:0140530">
    <property type="term" value="P:MCM complex loading"/>
    <property type="evidence" value="ECO:0007669"/>
    <property type="project" value="EnsemblFungi"/>
</dbReference>
<dbReference type="GO" id="GO:0000785">
    <property type="term" value="C:chromatin"/>
    <property type="evidence" value="ECO:0007669"/>
    <property type="project" value="EnsemblFungi"/>
</dbReference>
<dbReference type="InterPro" id="IPR054425">
    <property type="entry name" value="Cdc6_ORC1-like_ATPase_lid"/>
</dbReference>
<evidence type="ECO:0000256" key="1">
    <source>
        <dbReference type="ARBA" id="ARBA00004123"/>
    </source>
</evidence>
<organism evidence="10">
    <name type="scientific">Lichtheimia ramosa</name>
    <dbReference type="NCBI Taxonomy" id="688394"/>
    <lineage>
        <taxon>Eukaryota</taxon>
        <taxon>Fungi</taxon>
        <taxon>Fungi incertae sedis</taxon>
        <taxon>Mucoromycota</taxon>
        <taxon>Mucoromycotina</taxon>
        <taxon>Mucoromycetes</taxon>
        <taxon>Mucorales</taxon>
        <taxon>Lichtheimiaceae</taxon>
        <taxon>Lichtheimia</taxon>
    </lineage>
</organism>
<comment type="similarity">
    <text evidence="2 7">Belongs to the CDC6/cdc18 family.</text>
</comment>
<evidence type="ECO:0000256" key="2">
    <source>
        <dbReference type="ARBA" id="ARBA00006184"/>
    </source>
</evidence>
<evidence type="ECO:0000256" key="5">
    <source>
        <dbReference type="ARBA" id="ARBA00023242"/>
    </source>
</evidence>
<keyword evidence="3" id="KW-0132">Cell division</keyword>
<dbReference type="GO" id="GO:0005524">
    <property type="term" value="F:ATP binding"/>
    <property type="evidence" value="ECO:0007669"/>
    <property type="project" value="InterPro"/>
</dbReference>
<dbReference type="InterPro" id="IPR050311">
    <property type="entry name" value="ORC1/CDC6"/>
</dbReference>
<keyword evidence="6" id="KW-0131">Cell cycle</keyword>
<keyword evidence="4" id="KW-0235">DNA replication</keyword>
<dbReference type="Pfam" id="PF00004">
    <property type="entry name" value="AAA"/>
    <property type="match status" value="1"/>
</dbReference>
<dbReference type="FunFam" id="3.40.50.300:FF:000547">
    <property type="entry name" value="Cell division control protein"/>
    <property type="match status" value="1"/>
</dbReference>
<evidence type="ECO:0000313" key="10">
    <source>
        <dbReference type="EMBL" id="CDS05551.1"/>
    </source>
</evidence>
<dbReference type="GO" id="GO:0033314">
    <property type="term" value="P:mitotic DNA replication checkpoint signaling"/>
    <property type="evidence" value="ECO:0007669"/>
    <property type="project" value="EnsemblFungi"/>
</dbReference>
<feature type="compositionally biased region" description="Low complexity" evidence="8">
    <location>
        <begin position="75"/>
        <end position="84"/>
    </location>
</feature>
<dbReference type="InterPro" id="IPR016314">
    <property type="entry name" value="Cdc6/18"/>
</dbReference>
<gene>
    <name evidence="10" type="ORF">LRAMOSA08079</name>
</gene>
<dbReference type="GO" id="GO:0051301">
    <property type="term" value="P:cell division"/>
    <property type="evidence" value="ECO:0007669"/>
    <property type="project" value="UniProtKB-UniRule"/>
</dbReference>
<dbReference type="OrthoDB" id="1926878at2759"/>
<name>A0A077WCY0_9FUNG</name>
<dbReference type="Pfam" id="PF09079">
    <property type="entry name" value="WHD_Cdc6"/>
    <property type="match status" value="1"/>
</dbReference>
<dbReference type="EMBL" id="LK023317">
    <property type="protein sequence ID" value="CDS05551.1"/>
    <property type="molecule type" value="Genomic_DNA"/>
</dbReference>
<dbReference type="PANTHER" id="PTHR10763">
    <property type="entry name" value="CELL DIVISION CONTROL PROTEIN 6-RELATED"/>
    <property type="match status" value="1"/>
</dbReference>
<accession>A0A077WCY0</accession>
<sequence length="512" mass="56714">MKADNATCLATSKRSTPDAPLDDTKENVLPSPPSTPKRRRLRSSPPPLGKQTLKTKENVAVASPPPPPVAKSNDTKSTSSSSSTKSKEEEKSNQYDTIYQAAKATFRRSAMPSRLVGRIQERNKMIQFWDEHVMANKPGCLYISGSPGTGKTAMLNEIIRDFQDREYNHNVRQVVVNCMSIREPKGIYTRLVTELKSSRAAFKNDLVKQAGELINGDKDTLTVVILDEIDQLATKDQDVLYKIFEWATSPSSRLVLIGIANALDMTDRLLPRLRAKNCEPQLLNFNPYQVTEISAIIKDRLYSLDPNSTPGSSPLPLMQPPAVELCARKVAAAMGDLRTALDVCRQAVELAETEHKRKAVLADQKQSSATTEIVKVSIGHVMKVLQTVFGSPVVQKLKQLGLQQKVVICVLMAMSCSSSSSHKKEHITLARFREEYTTLCSKSDGMIKPVSSTELTDVLSIIETSGIITIGKHKEERSRRLTVNIQESEVRQMAKDVALLNTWLETILPSSN</sequence>
<keyword evidence="5" id="KW-0539">Nucleus</keyword>
<feature type="domain" description="AAA+ ATPase" evidence="9">
    <location>
        <begin position="137"/>
        <end position="279"/>
    </location>
</feature>
<dbReference type="GO" id="GO:0003688">
    <property type="term" value="F:DNA replication origin binding"/>
    <property type="evidence" value="ECO:0007669"/>
    <property type="project" value="TreeGrafter"/>
</dbReference>
<dbReference type="Gene3D" id="1.10.10.10">
    <property type="entry name" value="Winged helix-like DNA-binding domain superfamily/Winged helix DNA-binding domain"/>
    <property type="match status" value="1"/>
</dbReference>
<dbReference type="GO" id="GO:0140463">
    <property type="term" value="F:chromatin-protein adaptor activity"/>
    <property type="evidence" value="ECO:0007669"/>
    <property type="project" value="EnsemblFungi"/>
</dbReference>
<reference evidence="10" key="1">
    <citation type="journal article" date="2014" name="Genome Announc.">
        <title>De novo whole-genome sequence and genome annotation of Lichtheimia ramosa.</title>
        <authorList>
            <person name="Linde J."/>
            <person name="Schwartze V."/>
            <person name="Binder U."/>
            <person name="Lass-Florl C."/>
            <person name="Voigt K."/>
            <person name="Horn F."/>
        </authorList>
    </citation>
    <scope>NUCLEOTIDE SEQUENCE</scope>
    <source>
        <strain evidence="10">JMRC FSU:6197</strain>
    </source>
</reference>
<evidence type="ECO:0000259" key="9">
    <source>
        <dbReference type="SMART" id="SM00382"/>
    </source>
</evidence>
<evidence type="ECO:0000256" key="6">
    <source>
        <dbReference type="ARBA" id="ARBA00023306"/>
    </source>
</evidence>
<dbReference type="SUPFAM" id="SSF46785">
    <property type="entry name" value="Winged helix' DNA-binding domain"/>
    <property type="match status" value="1"/>
</dbReference>
<dbReference type="GO" id="GO:1902975">
    <property type="term" value="P:mitotic DNA replication initiation"/>
    <property type="evidence" value="ECO:0007669"/>
    <property type="project" value="EnsemblFungi"/>
</dbReference>
<dbReference type="SUPFAM" id="SSF52540">
    <property type="entry name" value="P-loop containing nucleoside triphosphate hydrolases"/>
    <property type="match status" value="1"/>
</dbReference>
<evidence type="ECO:0000256" key="7">
    <source>
        <dbReference type="PIRNR" id="PIRNR001767"/>
    </source>
</evidence>
<dbReference type="GO" id="GO:0005634">
    <property type="term" value="C:nucleus"/>
    <property type="evidence" value="ECO:0007669"/>
    <property type="project" value="UniProtKB-SubCell"/>
</dbReference>
<dbReference type="InterPro" id="IPR015163">
    <property type="entry name" value="Cdc6_C"/>
</dbReference>
<dbReference type="Gene3D" id="1.10.8.60">
    <property type="match status" value="1"/>
</dbReference>
<comment type="subcellular location">
    <subcellularLocation>
        <location evidence="1">Nucleus</location>
    </subcellularLocation>
</comment>
<dbReference type="GO" id="GO:0016887">
    <property type="term" value="F:ATP hydrolysis activity"/>
    <property type="evidence" value="ECO:0007669"/>
    <property type="project" value="InterPro"/>
</dbReference>
<dbReference type="AlphaFoldDB" id="A0A077WCY0"/>
<evidence type="ECO:0000256" key="4">
    <source>
        <dbReference type="ARBA" id="ARBA00022705"/>
    </source>
</evidence>
<dbReference type="InterPro" id="IPR036390">
    <property type="entry name" value="WH_DNA-bd_sf"/>
</dbReference>
<proteinExistence type="inferred from homology"/>
<dbReference type="Gene3D" id="3.40.50.300">
    <property type="entry name" value="P-loop containing nucleotide triphosphate hydrolases"/>
    <property type="match status" value="1"/>
</dbReference>
<dbReference type="CDD" id="cd00009">
    <property type="entry name" value="AAA"/>
    <property type="match status" value="1"/>
</dbReference>
<dbReference type="InterPro" id="IPR036388">
    <property type="entry name" value="WH-like_DNA-bd_sf"/>
</dbReference>
<dbReference type="InterPro" id="IPR027417">
    <property type="entry name" value="P-loop_NTPase"/>
</dbReference>
<dbReference type="InterPro" id="IPR003959">
    <property type="entry name" value="ATPase_AAA_core"/>
</dbReference>
<dbReference type="InterPro" id="IPR003593">
    <property type="entry name" value="AAA+_ATPase"/>
</dbReference>
<protein>
    <recommendedName>
        <fullName evidence="7">Cell division control protein</fullName>
    </recommendedName>
</protein>
<dbReference type="SMART" id="SM00382">
    <property type="entry name" value="AAA"/>
    <property type="match status" value="1"/>
</dbReference>
<feature type="region of interest" description="Disordered" evidence="8">
    <location>
        <begin position="1"/>
        <end position="95"/>
    </location>
</feature>
<dbReference type="Pfam" id="PF22606">
    <property type="entry name" value="Cdc6-ORC-like_ATPase_lid"/>
    <property type="match status" value="1"/>
</dbReference>
<evidence type="ECO:0000256" key="8">
    <source>
        <dbReference type="SAM" id="MobiDB-lite"/>
    </source>
</evidence>
<dbReference type="PANTHER" id="PTHR10763:SF26">
    <property type="entry name" value="CELL DIVISION CONTROL PROTEIN 6 HOMOLOG"/>
    <property type="match status" value="1"/>
</dbReference>
<dbReference type="PIRSF" id="PIRSF001767">
    <property type="entry name" value="Cdc6"/>
    <property type="match status" value="1"/>
</dbReference>
<evidence type="ECO:0000256" key="3">
    <source>
        <dbReference type="ARBA" id="ARBA00022618"/>
    </source>
</evidence>